<feature type="domain" description="FAD-binding" evidence="4">
    <location>
        <begin position="25"/>
        <end position="362"/>
    </location>
</feature>
<feature type="region of interest" description="Disordered" evidence="3">
    <location>
        <begin position="96"/>
        <end position="116"/>
    </location>
</feature>
<keyword evidence="1" id="KW-0560">Oxidoreductase</keyword>
<dbReference type="KEGG" id="nah:F5544_12890"/>
<dbReference type="PANTHER" id="PTHR13789:SF309">
    <property type="entry name" value="PUTATIVE (AFU_ORTHOLOGUE AFUA_6G14510)-RELATED"/>
    <property type="match status" value="1"/>
</dbReference>
<reference evidence="5 6" key="1">
    <citation type="journal article" date="2019" name="ACS Chem. Biol.">
        <title>Identification and Mobilization of a Cryptic Antibiotic Biosynthesis Gene Locus from a Human-Pathogenic Nocardia Isolate.</title>
        <authorList>
            <person name="Herisse M."/>
            <person name="Ishida K."/>
            <person name="Porter J.L."/>
            <person name="Howden B."/>
            <person name="Hertweck C."/>
            <person name="Stinear T.P."/>
            <person name="Pidot S.J."/>
        </authorList>
    </citation>
    <scope>NUCLEOTIDE SEQUENCE [LARGE SCALE GENOMIC DNA]</scope>
    <source>
        <strain evidence="5 6">AUSMDU00012717</strain>
    </source>
</reference>
<dbReference type="Gene3D" id="3.50.50.60">
    <property type="entry name" value="FAD/NAD(P)-binding domain"/>
    <property type="match status" value="1"/>
</dbReference>
<evidence type="ECO:0000259" key="4">
    <source>
        <dbReference type="Pfam" id="PF01494"/>
    </source>
</evidence>
<evidence type="ECO:0000313" key="6">
    <source>
        <dbReference type="Proteomes" id="UP000503540"/>
    </source>
</evidence>
<dbReference type="Pfam" id="PF01494">
    <property type="entry name" value="FAD_binding_3"/>
    <property type="match status" value="1"/>
</dbReference>
<evidence type="ECO:0000256" key="3">
    <source>
        <dbReference type="SAM" id="MobiDB-lite"/>
    </source>
</evidence>
<dbReference type="Proteomes" id="UP000503540">
    <property type="component" value="Chromosome"/>
</dbReference>
<sequence length="419" mass="45112">MPTSTNFSPFRAPCARTRTTRNSVTRALIIGGGIAGTGTAMALQQAGIDSVVYEAYPGGADDVGSFLTVFANGMDALRAIDAHQPVLESSFPAEKTDAFDSAGRPAGQGSLGGRRGIGPRTLTRAQLYRVLRDEGTRRGLRIEYGKRLIGAENAPGGGVIAHFEDGSQAEGDLLIGADGVHSTVRRVIDPAASEARYGGTIVISGYAENAPVPPAPQTYRVTYGSRIMFAYTTTPDGETWWFTNVPESCTENLEFDSAERWKNRVADLLSGDNTPVIDLIRSTERIFAVPAYHLPVLPVWYTPTMVLVGDSAHAAKPQAGHGASMALEDSVTLAKCLRDIATIEDAFATYDRLRRARVARVSATSARMSKFATPAGALTRIFRDVVILRLAKARNRNADDWLIDHHIDWSAPITDGHPV</sequence>
<dbReference type="InterPro" id="IPR050493">
    <property type="entry name" value="FAD-dep_Monooxygenase_BioMet"/>
</dbReference>
<keyword evidence="2 5" id="KW-0503">Monooxygenase</keyword>
<proteinExistence type="predicted"/>
<accession>A0A6G9YBL1</accession>
<dbReference type="PRINTS" id="PR00420">
    <property type="entry name" value="RNGMNOXGNASE"/>
</dbReference>
<gene>
    <name evidence="5" type="ORF">F5544_12890</name>
</gene>
<dbReference type="InterPro" id="IPR002938">
    <property type="entry name" value="FAD-bd"/>
</dbReference>
<dbReference type="GO" id="GO:0071949">
    <property type="term" value="F:FAD binding"/>
    <property type="evidence" value="ECO:0007669"/>
    <property type="project" value="InterPro"/>
</dbReference>
<evidence type="ECO:0000256" key="2">
    <source>
        <dbReference type="ARBA" id="ARBA00023033"/>
    </source>
</evidence>
<dbReference type="SUPFAM" id="SSF51905">
    <property type="entry name" value="FAD/NAD(P)-binding domain"/>
    <property type="match status" value="1"/>
</dbReference>
<evidence type="ECO:0000313" key="5">
    <source>
        <dbReference type="EMBL" id="QIS10467.1"/>
    </source>
</evidence>
<dbReference type="EMBL" id="CP046172">
    <property type="protein sequence ID" value="QIS10467.1"/>
    <property type="molecule type" value="Genomic_DNA"/>
</dbReference>
<name>A0A6G9YBL1_9NOCA</name>
<keyword evidence="6" id="KW-1185">Reference proteome</keyword>
<dbReference type="InterPro" id="IPR036188">
    <property type="entry name" value="FAD/NAD-bd_sf"/>
</dbReference>
<dbReference type="AlphaFoldDB" id="A0A6G9YBL1"/>
<protein>
    <submittedName>
        <fullName evidence="5">FAD-dependent monooxygenase</fullName>
    </submittedName>
</protein>
<dbReference type="GO" id="GO:0004497">
    <property type="term" value="F:monooxygenase activity"/>
    <property type="evidence" value="ECO:0007669"/>
    <property type="project" value="UniProtKB-KW"/>
</dbReference>
<evidence type="ECO:0000256" key="1">
    <source>
        <dbReference type="ARBA" id="ARBA00023002"/>
    </source>
</evidence>
<dbReference type="PANTHER" id="PTHR13789">
    <property type="entry name" value="MONOOXYGENASE"/>
    <property type="match status" value="1"/>
</dbReference>
<organism evidence="5 6">
    <name type="scientific">Nocardia arthritidis</name>
    <dbReference type="NCBI Taxonomy" id="228602"/>
    <lineage>
        <taxon>Bacteria</taxon>
        <taxon>Bacillati</taxon>
        <taxon>Actinomycetota</taxon>
        <taxon>Actinomycetes</taxon>
        <taxon>Mycobacteriales</taxon>
        <taxon>Nocardiaceae</taxon>
        <taxon>Nocardia</taxon>
    </lineage>
</organism>